<accession>A0ABV6Y3G7</accession>
<dbReference type="InterPro" id="IPR013762">
    <property type="entry name" value="Integrase-like_cat_sf"/>
</dbReference>
<sequence length="393" mass="44077">MQASIADLADKLCATKLQLREWTDKTCRQMRQTAGLLVKVVGHDDLTRLKQADVAAYVDTLLAMPKSYGKSSRDASRPLKELLAAAKTLPEGQRGLEGPTINRHLTHLGNLIDFASGRGLRPAEALNLTTLRARKKGRDRDDRAAFTAADLTTVFDLPVWRGCRGEGARLEPGTVVVHDGLYWAPLIATYSLMRREEICGLMVADVHFEGAIPYFEVRPNKYRRLKNTQSKRKLPIHPELLRLGLRDYIEAVHRLGYDLLFPDLLPASGTAPLGDQLHDDWAPALARALPDASGQGKTFHSIRHFGNDALIDAKVMIEWRQDIMGHGGVSETDERYRDETRLARKLNALRKLPIMTAALQPGQITLREIVAKKIGRRSRRRYADANVVRRSDF</sequence>
<evidence type="ECO:0000313" key="3">
    <source>
        <dbReference type="EMBL" id="MFC1455560.1"/>
    </source>
</evidence>
<keyword evidence="4" id="KW-1185">Reference proteome</keyword>
<gene>
    <name evidence="3" type="ORF">ACETIH_02215</name>
</gene>
<dbReference type="InterPro" id="IPR011010">
    <property type="entry name" value="DNA_brk_join_enz"/>
</dbReference>
<evidence type="ECO:0000313" key="4">
    <source>
        <dbReference type="Proteomes" id="UP001593940"/>
    </source>
</evidence>
<keyword evidence="1" id="KW-0233">DNA recombination</keyword>
<proteinExistence type="predicted"/>
<protein>
    <submittedName>
        <fullName evidence="3">Site-specific integrase</fullName>
    </submittedName>
</protein>
<comment type="caution">
    <text evidence="3">The sequence shown here is derived from an EMBL/GenBank/DDBJ whole genome shotgun (WGS) entry which is preliminary data.</text>
</comment>
<dbReference type="Gene3D" id="1.10.443.10">
    <property type="entry name" value="Intergrase catalytic core"/>
    <property type="match status" value="1"/>
</dbReference>
<organism evidence="3 4">
    <name type="scientific">Microvirga arabica</name>
    <dbReference type="NCBI Taxonomy" id="1128671"/>
    <lineage>
        <taxon>Bacteria</taxon>
        <taxon>Pseudomonadati</taxon>
        <taxon>Pseudomonadota</taxon>
        <taxon>Alphaproteobacteria</taxon>
        <taxon>Hyphomicrobiales</taxon>
        <taxon>Methylobacteriaceae</taxon>
        <taxon>Microvirga</taxon>
    </lineage>
</organism>
<dbReference type="Proteomes" id="UP001593940">
    <property type="component" value="Unassembled WGS sequence"/>
</dbReference>
<evidence type="ECO:0000256" key="1">
    <source>
        <dbReference type="ARBA" id="ARBA00023172"/>
    </source>
</evidence>
<dbReference type="EMBL" id="JBHOMY010000009">
    <property type="protein sequence ID" value="MFC1455560.1"/>
    <property type="molecule type" value="Genomic_DNA"/>
</dbReference>
<reference evidence="3 4" key="1">
    <citation type="submission" date="2024-09" db="EMBL/GenBank/DDBJ databases">
        <title>Nodulacao em especies de Leguminosae Basais da Amazonia e Caracterizacao dos Rizobios e Bacterias Associadas aos Nodulos.</title>
        <authorList>
            <person name="Jambeiro I.C.A."/>
            <person name="Lopes I.S."/>
            <person name="Aguiar E.R.G.R."/>
            <person name="Santos A.F.J."/>
            <person name="Dos Santos J.M.F."/>
            <person name="Gross E."/>
        </authorList>
    </citation>
    <scope>NUCLEOTIDE SEQUENCE [LARGE SCALE GENOMIC DNA]</scope>
    <source>
        <strain evidence="3 4">BRUESC1165</strain>
    </source>
</reference>
<dbReference type="CDD" id="cd01184">
    <property type="entry name" value="INT_C_like_1"/>
    <property type="match status" value="1"/>
</dbReference>
<name>A0ABV6Y3G7_9HYPH</name>
<dbReference type="Pfam" id="PF00589">
    <property type="entry name" value="Phage_integrase"/>
    <property type="match status" value="1"/>
</dbReference>
<dbReference type="RefSeq" id="WP_203270398.1">
    <property type="nucleotide sequence ID" value="NZ_JAFBID010000005.1"/>
</dbReference>
<dbReference type="PROSITE" id="PS51898">
    <property type="entry name" value="TYR_RECOMBINASE"/>
    <property type="match status" value="1"/>
</dbReference>
<dbReference type="InterPro" id="IPR002104">
    <property type="entry name" value="Integrase_catalytic"/>
</dbReference>
<evidence type="ECO:0000259" key="2">
    <source>
        <dbReference type="PROSITE" id="PS51898"/>
    </source>
</evidence>
<feature type="domain" description="Tyr recombinase" evidence="2">
    <location>
        <begin position="141"/>
        <end position="350"/>
    </location>
</feature>
<dbReference type="SUPFAM" id="SSF56349">
    <property type="entry name" value="DNA breaking-rejoining enzymes"/>
    <property type="match status" value="1"/>
</dbReference>